<organism evidence="10 11">
    <name type="scientific">Bacillus salipaludis</name>
    <dbReference type="NCBI Taxonomy" id="2547811"/>
    <lineage>
        <taxon>Bacteria</taxon>
        <taxon>Bacillati</taxon>
        <taxon>Bacillota</taxon>
        <taxon>Bacilli</taxon>
        <taxon>Bacillales</taxon>
        <taxon>Bacillaceae</taxon>
        <taxon>Bacillus</taxon>
    </lineage>
</organism>
<evidence type="ECO:0000256" key="1">
    <source>
        <dbReference type="ARBA" id="ARBA00000971"/>
    </source>
</evidence>
<keyword evidence="3" id="KW-0732">Signal</keyword>
<keyword evidence="7" id="KW-0472">Membrane</keyword>
<comment type="caution">
    <text evidence="10">The sequence shown here is derived from an EMBL/GenBank/DDBJ whole genome shotgun (WGS) entry which is preliminary data.</text>
</comment>
<evidence type="ECO:0000313" key="11">
    <source>
        <dbReference type="Proteomes" id="UP000295132"/>
    </source>
</evidence>
<evidence type="ECO:0000259" key="8">
    <source>
        <dbReference type="PROSITE" id="PS50198"/>
    </source>
</evidence>
<dbReference type="AlphaFoldDB" id="A0A4R5VJ67"/>
<reference evidence="10 11" key="1">
    <citation type="submission" date="2019-03" db="EMBL/GenBank/DDBJ databases">
        <title>Bacillus niacini sp. nov. a Nicotinate-Metabolizing Mesophile Isolated from Soil.</title>
        <authorList>
            <person name="Zhang G."/>
        </authorList>
    </citation>
    <scope>NUCLEOTIDE SEQUENCE [LARGE SCALE GENOMIC DNA]</scope>
    <source>
        <strain evidence="10 11">WN066</strain>
    </source>
</reference>
<accession>A0A4R5VJ67</accession>
<gene>
    <name evidence="10" type="ORF">E2K98_26325</name>
    <name evidence="9" type="ORF">RCG21_02945</name>
</gene>
<sequence>MRRKQLWFLIAALIMVNCLTIAFFLAKGNTANGAGLKKDVVATVGKKGILRQDWLNELEARYGKDVLKDMIDQKVIKEMAKKYKITVSNQDVEREFRMIQTTYRSSNEKKQEDEKRWKEQIRNSLLLEEILTKDVAVSDQERKNYFNQNKDLFDIPSAFHLSQIIVKTEAEAEKSLKELSQGSSFSTMAMERSIDEFSANDGGDIGYITEDDDRYPLEYVLTAKTLKAGEWSKPVKVEQGYAIIKLEGKIKGESYSYQEVKEEIRRQIALEQMKVPASARTFWDEAKVSWFYGKEKSND</sequence>
<dbReference type="EMBL" id="SMYO01000021">
    <property type="protein sequence ID" value="TDK57172.1"/>
    <property type="molecule type" value="Genomic_DNA"/>
</dbReference>
<dbReference type="InterPro" id="IPR046357">
    <property type="entry name" value="PPIase_dom_sf"/>
</dbReference>
<dbReference type="InterPro" id="IPR050245">
    <property type="entry name" value="PrsA_foldase"/>
</dbReference>
<dbReference type="RefSeq" id="WP_133339406.1">
    <property type="nucleotide sequence ID" value="NZ_JAVGVR010000001.1"/>
</dbReference>
<dbReference type="PANTHER" id="PTHR47245:SF1">
    <property type="entry name" value="FOLDASE PROTEIN PRSA"/>
    <property type="match status" value="1"/>
</dbReference>
<evidence type="ECO:0000256" key="2">
    <source>
        <dbReference type="ARBA" id="ARBA00013194"/>
    </source>
</evidence>
<name>A0A4R5VJ67_9BACI</name>
<dbReference type="SUPFAM" id="SSF109998">
    <property type="entry name" value="Triger factor/SurA peptide-binding domain-like"/>
    <property type="match status" value="1"/>
</dbReference>
<keyword evidence="5 6" id="KW-0413">Isomerase</keyword>
<evidence type="ECO:0000313" key="9">
    <source>
        <dbReference type="EMBL" id="MDQ6595408.1"/>
    </source>
</evidence>
<evidence type="ECO:0000313" key="12">
    <source>
        <dbReference type="Proteomes" id="UP001178888"/>
    </source>
</evidence>
<keyword evidence="7" id="KW-0812">Transmembrane</keyword>
<dbReference type="PROSITE" id="PS50198">
    <property type="entry name" value="PPIC_PPIASE_2"/>
    <property type="match status" value="1"/>
</dbReference>
<evidence type="ECO:0000313" key="10">
    <source>
        <dbReference type="EMBL" id="TDK57172.1"/>
    </source>
</evidence>
<dbReference type="EMBL" id="JAVGVR010000001">
    <property type="protein sequence ID" value="MDQ6595408.1"/>
    <property type="molecule type" value="Genomic_DNA"/>
</dbReference>
<dbReference type="Pfam" id="PF13145">
    <property type="entry name" value="Rotamase_2"/>
    <property type="match status" value="1"/>
</dbReference>
<dbReference type="Gene3D" id="3.10.50.40">
    <property type="match status" value="1"/>
</dbReference>
<feature type="transmembrane region" description="Helical" evidence="7">
    <location>
        <begin position="7"/>
        <end position="26"/>
    </location>
</feature>
<dbReference type="EC" id="5.2.1.8" evidence="2"/>
<evidence type="ECO:0000256" key="3">
    <source>
        <dbReference type="ARBA" id="ARBA00022729"/>
    </source>
</evidence>
<protein>
    <recommendedName>
        <fullName evidence="2">peptidylprolyl isomerase</fullName>
        <ecNumber evidence="2">5.2.1.8</ecNumber>
    </recommendedName>
</protein>
<dbReference type="Proteomes" id="UP000295132">
    <property type="component" value="Unassembled WGS sequence"/>
</dbReference>
<comment type="catalytic activity">
    <reaction evidence="1">
        <text>[protein]-peptidylproline (omega=180) = [protein]-peptidylproline (omega=0)</text>
        <dbReference type="Rhea" id="RHEA:16237"/>
        <dbReference type="Rhea" id="RHEA-COMP:10747"/>
        <dbReference type="Rhea" id="RHEA-COMP:10748"/>
        <dbReference type="ChEBI" id="CHEBI:83833"/>
        <dbReference type="ChEBI" id="CHEBI:83834"/>
        <dbReference type="EC" id="5.2.1.8"/>
    </reaction>
</comment>
<evidence type="ECO:0000256" key="6">
    <source>
        <dbReference type="PROSITE-ProRule" id="PRU00278"/>
    </source>
</evidence>
<dbReference type="InterPro" id="IPR000297">
    <property type="entry name" value="PPIase_PpiC"/>
</dbReference>
<reference evidence="9" key="2">
    <citation type="submission" date="2023-08" db="EMBL/GenBank/DDBJ databases">
        <title>Nitrogen cycling bacteria in agricultural field soils.</title>
        <authorList>
            <person name="Jang J."/>
        </authorList>
    </citation>
    <scope>NUCLEOTIDE SEQUENCE</scope>
    <source>
        <strain evidence="9">PS3-36</strain>
    </source>
</reference>
<dbReference type="PANTHER" id="PTHR47245">
    <property type="entry name" value="PEPTIDYLPROLYL ISOMERASE"/>
    <property type="match status" value="1"/>
</dbReference>
<dbReference type="SUPFAM" id="SSF54534">
    <property type="entry name" value="FKBP-like"/>
    <property type="match status" value="1"/>
</dbReference>
<dbReference type="InterPro" id="IPR027304">
    <property type="entry name" value="Trigger_fact/SurA_dom_sf"/>
</dbReference>
<proteinExistence type="predicted"/>
<feature type="domain" description="PpiC" evidence="8">
    <location>
        <begin position="156"/>
        <end position="248"/>
    </location>
</feature>
<evidence type="ECO:0000256" key="5">
    <source>
        <dbReference type="ARBA" id="ARBA00023235"/>
    </source>
</evidence>
<keyword evidence="7" id="KW-1133">Transmembrane helix</keyword>
<keyword evidence="4 6" id="KW-0697">Rotamase</keyword>
<dbReference type="GO" id="GO:0003755">
    <property type="term" value="F:peptidyl-prolyl cis-trans isomerase activity"/>
    <property type="evidence" value="ECO:0007669"/>
    <property type="project" value="UniProtKB-KW"/>
</dbReference>
<dbReference type="Proteomes" id="UP001178888">
    <property type="component" value="Unassembled WGS sequence"/>
</dbReference>
<evidence type="ECO:0000256" key="7">
    <source>
        <dbReference type="SAM" id="Phobius"/>
    </source>
</evidence>
<keyword evidence="12" id="KW-1185">Reference proteome</keyword>
<evidence type="ECO:0000256" key="4">
    <source>
        <dbReference type="ARBA" id="ARBA00023110"/>
    </source>
</evidence>
<dbReference type="Gene3D" id="1.10.4030.10">
    <property type="entry name" value="Porin chaperone SurA, peptide-binding domain"/>
    <property type="match status" value="1"/>
</dbReference>